<keyword evidence="2" id="KW-0805">Transcription regulation</keyword>
<protein>
    <submittedName>
        <fullName evidence="6">Transcriptional regulator, LysR family</fullName>
    </submittedName>
</protein>
<evidence type="ECO:0000256" key="2">
    <source>
        <dbReference type="ARBA" id="ARBA00023015"/>
    </source>
</evidence>
<dbReference type="OrthoDB" id="9803735at2"/>
<dbReference type="GO" id="GO:0000976">
    <property type="term" value="F:transcription cis-regulatory region binding"/>
    <property type="evidence" value="ECO:0007669"/>
    <property type="project" value="TreeGrafter"/>
</dbReference>
<proteinExistence type="inferred from homology"/>
<dbReference type="AlphaFoldDB" id="A0A1M6KVZ5"/>
<sequence length="308" mass="34649">MHIESHEVFCAVVEHGSLSRAAHLLHMTQSTASRHLQVLEEEYGGLLFERSASGLTLTSLGHALYPFSRDMLSCHMRAKEEIFRLRSQGGGLCVGATLSIGEYVLPELLGELKKQYPLTEIRMRIANTAEVLRLLIHHSIDIGIVEGQVKSASDFQITEWMEDDLVLVCPPFHPFVHQSEVTLQEVLQEPLLCREEGSGTRQITEQALDKAGVLDRVSFMMELGSTQAIKSAITAGLGIAFLSRLVIREDCLNGTLVEIPVSEFRIHRKLYIVQRQERYARYMVAHFLSLLLKESSSSKHRDGRELKT</sequence>
<comment type="similarity">
    <text evidence="1">Belongs to the LysR transcriptional regulatory family.</text>
</comment>
<name>A0A1M6KVZ5_9BACL</name>
<evidence type="ECO:0000313" key="6">
    <source>
        <dbReference type="EMBL" id="SHJ63052.1"/>
    </source>
</evidence>
<dbReference type="GO" id="GO:0003700">
    <property type="term" value="F:DNA-binding transcription factor activity"/>
    <property type="evidence" value="ECO:0007669"/>
    <property type="project" value="InterPro"/>
</dbReference>
<evidence type="ECO:0000259" key="5">
    <source>
        <dbReference type="PROSITE" id="PS50931"/>
    </source>
</evidence>
<dbReference type="InterPro" id="IPR000847">
    <property type="entry name" value="LysR_HTH_N"/>
</dbReference>
<dbReference type="PROSITE" id="PS50931">
    <property type="entry name" value="HTH_LYSR"/>
    <property type="match status" value="1"/>
</dbReference>
<dbReference type="RefSeq" id="WP_072872793.1">
    <property type="nucleotide sequence ID" value="NZ_FRAF01000002.1"/>
</dbReference>
<dbReference type="PRINTS" id="PR00039">
    <property type="entry name" value="HTHLYSR"/>
</dbReference>
<accession>A0A1M6KVZ5</accession>
<dbReference type="STRING" id="1830138.SAMN05443507_10225"/>
<evidence type="ECO:0000256" key="4">
    <source>
        <dbReference type="ARBA" id="ARBA00023163"/>
    </source>
</evidence>
<dbReference type="PANTHER" id="PTHR30126">
    <property type="entry name" value="HTH-TYPE TRANSCRIPTIONAL REGULATOR"/>
    <property type="match status" value="1"/>
</dbReference>
<dbReference type="InterPro" id="IPR036388">
    <property type="entry name" value="WH-like_DNA-bd_sf"/>
</dbReference>
<dbReference type="CDD" id="cd08420">
    <property type="entry name" value="PBP2_CysL_like"/>
    <property type="match status" value="1"/>
</dbReference>
<dbReference type="Gene3D" id="1.10.10.10">
    <property type="entry name" value="Winged helix-like DNA-binding domain superfamily/Winged helix DNA-binding domain"/>
    <property type="match status" value="1"/>
</dbReference>
<dbReference type="InterPro" id="IPR005119">
    <property type="entry name" value="LysR_subst-bd"/>
</dbReference>
<dbReference type="Pfam" id="PF00126">
    <property type="entry name" value="HTH_1"/>
    <property type="match status" value="1"/>
</dbReference>
<keyword evidence="3" id="KW-0238">DNA-binding</keyword>
<keyword evidence="7" id="KW-1185">Reference proteome</keyword>
<dbReference type="EMBL" id="FRAF01000002">
    <property type="protein sequence ID" value="SHJ63052.1"/>
    <property type="molecule type" value="Genomic_DNA"/>
</dbReference>
<dbReference type="InterPro" id="IPR036390">
    <property type="entry name" value="WH_DNA-bd_sf"/>
</dbReference>
<evidence type="ECO:0000256" key="3">
    <source>
        <dbReference type="ARBA" id="ARBA00023125"/>
    </source>
</evidence>
<keyword evidence="4" id="KW-0804">Transcription</keyword>
<feature type="domain" description="HTH lysR-type" evidence="5">
    <location>
        <begin position="1"/>
        <end position="58"/>
    </location>
</feature>
<dbReference type="Proteomes" id="UP000184016">
    <property type="component" value="Unassembled WGS sequence"/>
</dbReference>
<evidence type="ECO:0000313" key="7">
    <source>
        <dbReference type="Proteomes" id="UP000184016"/>
    </source>
</evidence>
<gene>
    <name evidence="6" type="ORF">SAMN05443507_10225</name>
</gene>
<dbReference type="Pfam" id="PF03466">
    <property type="entry name" value="LysR_substrate"/>
    <property type="match status" value="1"/>
</dbReference>
<evidence type="ECO:0000256" key="1">
    <source>
        <dbReference type="ARBA" id="ARBA00009437"/>
    </source>
</evidence>
<dbReference type="SUPFAM" id="SSF53850">
    <property type="entry name" value="Periplasmic binding protein-like II"/>
    <property type="match status" value="1"/>
</dbReference>
<dbReference type="Gene3D" id="3.40.190.290">
    <property type="match status" value="1"/>
</dbReference>
<dbReference type="SUPFAM" id="SSF46785">
    <property type="entry name" value="Winged helix' DNA-binding domain"/>
    <property type="match status" value="1"/>
</dbReference>
<reference evidence="7" key="1">
    <citation type="submission" date="2016-11" db="EMBL/GenBank/DDBJ databases">
        <authorList>
            <person name="Varghese N."/>
            <person name="Submissions S."/>
        </authorList>
    </citation>
    <scope>NUCLEOTIDE SEQUENCE [LARGE SCALE GENOMIC DNA]</scope>
    <source>
        <strain evidence="7">USBA-503</strain>
    </source>
</reference>
<organism evidence="6 7">
    <name type="scientific">Alicyclobacillus tolerans</name>
    <dbReference type="NCBI Taxonomy" id="90970"/>
    <lineage>
        <taxon>Bacteria</taxon>
        <taxon>Bacillati</taxon>
        <taxon>Bacillota</taxon>
        <taxon>Bacilli</taxon>
        <taxon>Bacillales</taxon>
        <taxon>Alicyclobacillaceae</taxon>
        <taxon>Alicyclobacillus</taxon>
    </lineage>
</organism>
<dbReference type="PANTHER" id="PTHR30126:SF39">
    <property type="entry name" value="HTH-TYPE TRANSCRIPTIONAL REGULATOR CYSL"/>
    <property type="match status" value="1"/>
</dbReference>